<feature type="region of interest" description="Disordered" evidence="6">
    <location>
        <begin position="1002"/>
        <end position="1028"/>
    </location>
</feature>
<feature type="region of interest" description="Disordered" evidence="6">
    <location>
        <begin position="1041"/>
        <end position="1084"/>
    </location>
</feature>
<dbReference type="InterPro" id="IPR016024">
    <property type="entry name" value="ARM-type_fold"/>
</dbReference>
<comment type="subcellular location">
    <subcellularLocation>
        <location evidence="1">Nucleus</location>
    </subcellularLocation>
</comment>
<evidence type="ECO:0000256" key="2">
    <source>
        <dbReference type="ARBA" id="ARBA00004906"/>
    </source>
</evidence>
<feature type="compositionally biased region" description="Basic and acidic residues" evidence="6">
    <location>
        <begin position="344"/>
        <end position="375"/>
    </location>
</feature>
<feature type="compositionally biased region" description="Acidic residues" evidence="6">
    <location>
        <begin position="1932"/>
        <end position="1971"/>
    </location>
</feature>
<evidence type="ECO:0000256" key="1">
    <source>
        <dbReference type="ARBA" id="ARBA00004123"/>
    </source>
</evidence>
<dbReference type="GO" id="GO:0005634">
    <property type="term" value="C:nucleus"/>
    <property type="evidence" value="ECO:0007669"/>
    <property type="project" value="UniProtKB-SubCell"/>
</dbReference>
<organism evidence="7 8">
    <name type="scientific">Cannabis sativa</name>
    <name type="common">Hemp</name>
    <name type="synonym">Marijuana</name>
    <dbReference type="NCBI Taxonomy" id="3483"/>
    <lineage>
        <taxon>Eukaryota</taxon>
        <taxon>Viridiplantae</taxon>
        <taxon>Streptophyta</taxon>
        <taxon>Embryophyta</taxon>
        <taxon>Tracheophyta</taxon>
        <taxon>Spermatophyta</taxon>
        <taxon>Magnoliopsida</taxon>
        <taxon>eudicotyledons</taxon>
        <taxon>Gunneridae</taxon>
        <taxon>Pentapetalae</taxon>
        <taxon>rosids</taxon>
        <taxon>fabids</taxon>
        <taxon>Rosales</taxon>
        <taxon>Cannabaceae</taxon>
        <taxon>Cannabis</taxon>
    </lineage>
</organism>
<dbReference type="InterPro" id="IPR033270">
    <property type="entry name" value="VPRBP/DCAF1"/>
</dbReference>
<dbReference type="SMART" id="SM00667">
    <property type="entry name" value="LisH"/>
    <property type="match status" value="1"/>
</dbReference>
<dbReference type="GO" id="GO:0080008">
    <property type="term" value="C:Cul4-RING E3 ubiquitin ligase complex"/>
    <property type="evidence" value="ECO:0007669"/>
    <property type="project" value="TreeGrafter"/>
</dbReference>
<dbReference type="UniPathway" id="UPA00143"/>
<evidence type="ECO:0000256" key="5">
    <source>
        <dbReference type="ARBA" id="ARBA00023242"/>
    </source>
</evidence>
<feature type="compositionally biased region" description="Acidic residues" evidence="6">
    <location>
        <begin position="1900"/>
        <end position="1924"/>
    </location>
</feature>
<dbReference type="InterPro" id="IPR015943">
    <property type="entry name" value="WD40/YVTN_repeat-like_dom_sf"/>
</dbReference>
<feature type="compositionally biased region" description="Polar residues" evidence="6">
    <location>
        <begin position="1010"/>
        <end position="1022"/>
    </location>
</feature>
<evidence type="ECO:0000256" key="6">
    <source>
        <dbReference type="SAM" id="MobiDB-lite"/>
    </source>
</evidence>
<dbReference type="InterPro" id="IPR036322">
    <property type="entry name" value="WD40_repeat_dom_sf"/>
</dbReference>
<dbReference type="InterPro" id="IPR006594">
    <property type="entry name" value="LisH"/>
</dbReference>
<sequence>MAESKRLGNVKLTIPILCFFSREEEEEEGGGGGGGGGGGDGEVYMEELTRDEQSTQPQEQGEGGPPLPSPQSPSETQLQGVDDGEEEEEDEEPKNEDDELIAKVQKLMEKVTSLPDHPNPLVLHALASLLETEESNFMEENGHASSNSRASHNIGRLGTVIRENDDFFELISSMYLSESRYAPSVQAAAARLLLSCSVTWIVRVFPSLVKFQWVVIIRRPYKCNVAQHPQVFEDAVMDSIKDRVMDDTVNFLGEDHSSKHDLGRKASDFEMLKTYSTGLLAYFLAVGGPIVEDVLTSKLSAKLMCYLRVRVVGEISVGQKDSVNLTKSRNVFCAICTRGRDETRQVSETTHFDDSRITDDKSLDDQSVERNRDRSICGQASGEADRRELMNDGDDWWHTHDVRDVKTKFVDFDENMKDDSSRRKVSRGMVKSRGNGRSIEGSIDNEQVLTSPGSGSQVGLGQSTREKSSSNVKKVPDAMEFLGKNTSDISLLERGDNDECFQGCGVGARDFSDLVRKAVRSAEAEARAANAPEEAVRAAGDAAAEVVKSAALEEFKITNNEEAAVLAASKAASTVIDAANVTEVRSSRNTEVDSMNSNVTESETNVEVEEYFIPDVESLAKLREKYCIQCLESLGEYVEVLGPVLHEKGVDVCLALLQRNLKRTRPSEVAMLLPDIMKLICALAAHRKFAALFVDRGGMQKLLSVPRVTQTFFGLSSCLFTIGSLQGIMEHVSALSSDVVHQLVELALQLLECPQDQARKNAAVFFSAAFVFRAVLDAFDSQDGLQRLLSLLNDAAYVRSGVNSSAGSLRDRSPAEVLTSSEKQIAYHTCVALRQYFRAHLLLLVDSIRPSKSNRSAVRNIPSVRAAYKPLDISNEAMDAVFVQLQKDRKLGPAFVRTRWPSVEKFLALNGHITMLELCQAPPVERYLHDLLQYALGVVHIITLVPSSRKMIVNATLSNNRVAVAVILDAASVASSYVVPEIIQPALNVLVNLVCPPPSLSNKPPLPAHGQQSVAAQINGPSVENRDRNIEPSVSDRAISMSSHYDHGGESTSIDRGSAAALSTQSNSSNALGPPSTPTSGLVGDRRISLGVGAGCAGLAAQLEQGYRQAREAVRANNGIKVLLHLLQPRFYSPPAALDCLRALACRVLLGLARDDAIAHILTKLQVGKKLSELIRDSSTQTLGTDQGRWQGELSQAAIELIGIVTNSGRASTLAATDAATPTLRRIERAAIAAATPITYHSRELLLLIHEHLRASGLGLTASTLLKEAQLTPLPSLAAPSSLAHQASSQEGASIQFQWPSGCTPCGFLTNKSKLIALDEDASSKCSPSFNFSKKKQLLFSPSLGSQTSDLYAASVRKMLSASKQYTGVSETPLESFSKSNMDAESQGKTPNLLPAKRKFSDLKDSGFTSSLGKRLYTSEQGFKSPTYPIPNTRRKIGLSFDSMGFLSPSSSLRDHGRLIASGSTSEIGGDTQFCNSYMGMVTPSSKIGLHGDIQNSNTERLTLDSLVIQYLKHQHRQCSAPITTLPPLSLLNTHVCPEPRRSLEAPSNVTARLGTREFRSMYGGVHGNRRDRQFVYSRFRPWRTCRDETSAPLTCITFLSDSSHVAVGTHSGELKIFDTNSSSVLESCSSHQFPLTTVQSYLSGETQLVLSSSSHEVRLWDASAIAGGPTNSFEGCKAARFSNSVDIFAALPAEPGRRDILLYDIQTCQLVQKLLDTSANALSRAHFYSNVHFNPTDTMLLWNGVLWDRREPSLVHRFDQFTDYGGGGFHPAGYEVIINSEVWDLRKFRLLRSVPLLDQTSITFNARGDVIYAILRRNIEDVTSSFNTRRMKHPLFSAFRTVDAVNYSEIATIHVDRCVLDFAAERTDSFLGLITMDDQDEMFAAARVYEVGRRRPTDDDSDPDDAESEEEDDDDEEDDDADIDLSLGPDLDGDGDTDNDDMSNDSDDEDDVDSLTGLEDDNDDDGDYVDFEGGPGLLEIVTDGGDDDDDDDDGDDSQLVVF</sequence>
<feature type="region of interest" description="Disordered" evidence="6">
    <location>
        <begin position="21"/>
        <end position="98"/>
    </location>
</feature>
<feature type="compositionally biased region" description="Acidic residues" evidence="6">
    <location>
        <begin position="1985"/>
        <end position="1997"/>
    </location>
</feature>
<dbReference type="SUPFAM" id="SSF50978">
    <property type="entry name" value="WD40 repeat-like"/>
    <property type="match status" value="1"/>
</dbReference>
<proteinExistence type="inferred from homology"/>
<evidence type="ECO:0000256" key="4">
    <source>
        <dbReference type="ARBA" id="ARBA00022786"/>
    </source>
</evidence>
<dbReference type="PANTHER" id="PTHR13129:SF4">
    <property type="entry name" value="DDB1- AND CUL4-ASSOCIATED FACTOR 1"/>
    <property type="match status" value="1"/>
</dbReference>
<evidence type="ECO:0000313" key="7">
    <source>
        <dbReference type="EMBL" id="KAF4366557.1"/>
    </source>
</evidence>
<evidence type="ECO:0000313" key="8">
    <source>
        <dbReference type="Proteomes" id="UP000583929"/>
    </source>
</evidence>
<evidence type="ECO:0000256" key="3">
    <source>
        <dbReference type="ARBA" id="ARBA00008845"/>
    </source>
</evidence>
<name>A0A7J6F757_CANSA</name>
<dbReference type="InterPro" id="IPR001680">
    <property type="entry name" value="WD40_rpt"/>
</dbReference>
<feature type="compositionally biased region" description="Polar residues" evidence="6">
    <location>
        <begin position="1050"/>
        <end position="1071"/>
    </location>
</feature>
<dbReference type="FunFam" id="2.130.10.10:FF:000366">
    <property type="entry name" value="DDB1-and CUL4-associated factor homolog 1"/>
    <property type="match status" value="1"/>
</dbReference>
<keyword evidence="5" id="KW-0539">Nucleus</keyword>
<comment type="similarity">
    <text evidence="3">Belongs to the VPRBP/DCAF1 family.</text>
</comment>
<dbReference type="EMBL" id="JAATIQ010000255">
    <property type="protein sequence ID" value="KAF4366557.1"/>
    <property type="molecule type" value="Genomic_DNA"/>
</dbReference>
<keyword evidence="8" id="KW-1185">Reference proteome</keyword>
<feature type="compositionally biased region" description="Polar residues" evidence="6">
    <location>
        <begin position="444"/>
        <end position="463"/>
    </location>
</feature>
<feature type="compositionally biased region" description="Gly residues" evidence="6">
    <location>
        <begin position="30"/>
        <end position="41"/>
    </location>
</feature>
<reference evidence="7 8" key="1">
    <citation type="journal article" date="2020" name="bioRxiv">
        <title>Sequence and annotation of 42 cannabis genomes reveals extensive copy number variation in cannabinoid synthesis and pathogen resistance genes.</title>
        <authorList>
            <person name="Mckernan K.J."/>
            <person name="Helbert Y."/>
            <person name="Kane L.T."/>
            <person name="Ebling H."/>
            <person name="Zhang L."/>
            <person name="Liu B."/>
            <person name="Eaton Z."/>
            <person name="Mclaughlin S."/>
            <person name="Kingan S."/>
            <person name="Baybayan P."/>
            <person name="Concepcion G."/>
            <person name="Jordan M."/>
            <person name="Riva A."/>
            <person name="Barbazuk W."/>
            <person name="Harkins T."/>
        </authorList>
    </citation>
    <scope>NUCLEOTIDE SEQUENCE [LARGE SCALE GENOMIC DNA]</scope>
    <source>
        <strain evidence="8">cv. Jamaican Lion 4</strain>
        <tissue evidence="7">Leaf</tissue>
    </source>
</reference>
<protein>
    <submittedName>
        <fullName evidence="7">Uncharacterized protein</fullName>
    </submittedName>
</protein>
<dbReference type="PANTHER" id="PTHR13129">
    <property type="entry name" value="VPRBP PROTEIN-RELATED"/>
    <property type="match status" value="1"/>
</dbReference>
<dbReference type="PROSITE" id="PS50896">
    <property type="entry name" value="LISH"/>
    <property type="match status" value="1"/>
</dbReference>
<comment type="caution">
    <text evidence="7">The sequence shown here is derived from an EMBL/GenBank/DDBJ whole genome shotgun (WGS) entry which is preliminary data.</text>
</comment>
<feature type="region of interest" description="Disordered" evidence="6">
    <location>
        <begin position="1894"/>
        <end position="2003"/>
    </location>
</feature>
<feature type="compositionally biased region" description="Acidic residues" evidence="6">
    <location>
        <begin position="82"/>
        <end position="98"/>
    </location>
</feature>
<dbReference type="SMART" id="SM00320">
    <property type="entry name" value="WD40"/>
    <property type="match status" value="2"/>
</dbReference>
<dbReference type="SUPFAM" id="SSF48371">
    <property type="entry name" value="ARM repeat"/>
    <property type="match status" value="1"/>
</dbReference>
<gene>
    <name evidence="7" type="ORF">G4B88_001377</name>
</gene>
<feature type="region of interest" description="Disordered" evidence="6">
    <location>
        <begin position="344"/>
        <end position="385"/>
    </location>
</feature>
<accession>A0A7J6F757</accession>
<feature type="region of interest" description="Disordered" evidence="6">
    <location>
        <begin position="417"/>
        <end position="473"/>
    </location>
</feature>
<keyword evidence="4" id="KW-0833">Ubl conjugation pathway</keyword>
<dbReference type="Proteomes" id="UP000583929">
    <property type="component" value="Unassembled WGS sequence"/>
</dbReference>
<dbReference type="Gene3D" id="2.130.10.10">
    <property type="entry name" value="YVTN repeat-like/Quinoprotein amine dehydrogenase"/>
    <property type="match status" value="1"/>
</dbReference>
<comment type="pathway">
    <text evidence="2">Protein modification; protein ubiquitination.</text>
</comment>
<dbReference type="GO" id="GO:0016567">
    <property type="term" value="P:protein ubiquitination"/>
    <property type="evidence" value="ECO:0007669"/>
    <property type="project" value="UniProtKB-UniPathway"/>
</dbReference>